<keyword evidence="1" id="KW-0238">DNA-binding</keyword>
<gene>
    <name evidence="2" type="ORF">Pfra01_001246800</name>
</gene>
<dbReference type="Proteomes" id="UP001165121">
    <property type="component" value="Unassembled WGS sequence"/>
</dbReference>
<accession>A0A9W6XKS3</accession>
<evidence type="ECO:0000313" key="2">
    <source>
        <dbReference type="EMBL" id="GMF40527.1"/>
    </source>
</evidence>
<dbReference type="Gene3D" id="1.10.443.10">
    <property type="entry name" value="Intergrase catalytic core"/>
    <property type="match status" value="1"/>
</dbReference>
<name>A0A9W6XKS3_9STRA</name>
<keyword evidence="3" id="KW-1185">Reference proteome</keyword>
<dbReference type="GO" id="GO:0015074">
    <property type="term" value="P:DNA integration"/>
    <property type="evidence" value="ECO:0007669"/>
    <property type="project" value="InterPro"/>
</dbReference>
<dbReference type="InterPro" id="IPR013762">
    <property type="entry name" value="Integrase-like_cat_sf"/>
</dbReference>
<dbReference type="GO" id="GO:0003677">
    <property type="term" value="F:DNA binding"/>
    <property type="evidence" value="ECO:0007669"/>
    <property type="project" value="UniProtKB-KW"/>
</dbReference>
<evidence type="ECO:0000313" key="3">
    <source>
        <dbReference type="Proteomes" id="UP001165121"/>
    </source>
</evidence>
<reference evidence="2" key="1">
    <citation type="submission" date="2023-04" db="EMBL/GenBank/DDBJ databases">
        <title>Phytophthora fragariaefolia NBRC 109709.</title>
        <authorList>
            <person name="Ichikawa N."/>
            <person name="Sato H."/>
            <person name="Tonouchi N."/>
        </authorList>
    </citation>
    <scope>NUCLEOTIDE SEQUENCE</scope>
    <source>
        <strain evidence="2">NBRC 109709</strain>
    </source>
</reference>
<comment type="caution">
    <text evidence="2">The sequence shown here is derived from an EMBL/GenBank/DDBJ whole genome shotgun (WGS) entry which is preliminary data.</text>
</comment>
<organism evidence="2 3">
    <name type="scientific">Phytophthora fragariaefolia</name>
    <dbReference type="NCBI Taxonomy" id="1490495"/>
    <lineage>
        <taxon>Eukaryota</taxon>
        <taxon>Sar</taxon>
        <taxon>Stramenopiles</taxon>
        <taxon>Oomycota</taxon>
        <taxon>Peronosporomycetes</taxon>
        <taxon>Peronosporales</taxon>
        <taxon>Peronosporaceae</taxon>
        <taxon>Phytophthora</taxon>
    </lineage>
</organism>
<dbReference type="Gene3D" id="1.10.150.130">
    <property type="match status" value="1"/>
</dbReference>
<dbReference type="AlphaFoldDB" id="A0A9W6XKS3"/>
<sequence length="428" mass="47799">MQQDLLWWSRVLHTPYLNGSLEFLNNPPVPDITVEMDASDFGLCALDILSQKVLTNQFTDGKREPVTAFNAGAPKRFKINFQEFHSCAFAVHAWGHRLFTLVTYIAENRYPRSDRQLTAYLGPHSLADSTFDQYNRALNKWTPWSARHGVTPSHEGMPLANQVQHISEFILHDFQYGFGSGGPIRSDSIMTVLAGVRHFFTAAGRYFPIAPPHAASNLNSPPRRKASVPIGLLEACFHSLTMVGPFEQELWSVMCLAFVFLIRRSENVANTGGSFKWFAIRAQYIIVLDTAGRPTLYPSKAQSVYMRLIGSKTNESGSPTKRMLSRPGHPFALILLQTRKYLPVGIPAAVYLDRRGKPARITTADVGKTVKRAAVNTGQDPRRFSSHSLRAGGRPTCIEQARMHLRSNLTVDGTLMRSRPTPGYAKGR</sequence>
<dbReference type="EMBL" id="BSXT01001253">
    <property type="protein sequence ID" value="GMF40527.1"/>
    <property type="molecule type" value="Genomic_DNA"/>
</dbReference>
<dbReference type="GO" id="GO:0006310">
    <property type="term" value="P:DNA recombination"/>
    <property type="evidence" value="ECO:0007669"/>
    <property type="project" value="InterPro"/>
</dbReference>
<dbReference type="InterPro" id="IPR010998">
    <property type="entry name" value="Integrase_recombinase_N"/>
</dbReference>
<proteinExistence type="predicted"/>
<dbReference type="OrthoDB" id="167512at2759"/>
<evidence type="ECO:0000256" key="1">
    <source>
        <dbReference type="ARBA" id="ARBA00023125"/>
    </source>
</evidence>
<protein>
    <submittedName>
        <fullName evidence="2">Unnamed protein product</fullName>
    </submittedName>
</protein>
<dbReference type="SUPFAM" id="SSF47823">
    <property type="entry name" value="lambda integrase-like, N-terminal domain"/>
    <property type="match status" value="1"/>
</dbReference>